<dbReference type="Pfam" id="PF00023">
    <property type="entry name" value="Ank"/>
    <property type="match status" value="1"/>
</dbReference>
<dbReference type="SMART" id="SM00248">
    <property type="entry name" value="ANK"/>
    <property type="match status" value="1"/>
</dbReference>
<dbReference type="Gene3D" id="1.25.40.20">
    <property type="entry name" value="Ankyrin repeat-containing domain"/>
    <property type="match status" value="1"/>
</dbReference>
<dbReference type="InterPro" id="IPR036770">
    <property type="entry name" value="Ankyrin_rpt-contain_sf"/>
</dbReference>
<organism evidence="2 3">
    <name type="scientific">Smittium culicis</name>
    <dbReference type="NCBI Taxonomy" id="133412"/>
    <lineage>
        <taxon>Eukaryota</taxon>
        <taxon>Fungi</taxon>
        <taxon>Fungi incertae sedis</taxon>
        <taxon>Zoopagomycota</taxon>
        <taxon>Kickxellomycotina</taxon>
        <taxon>Harpellomycetes</taxon>
        <taxon>Harpellales</taxon>
        <taxon>Legeriomycetaceae</taxon>
        <taxon>Smittium</taxon>
    </lineage>
</organism>
<dbReference type="Proteomes" id="UP000187429">
    <property type="component" value="Unassembled WGS sequence"/>
</dbReference>
<dbReference type="PROSITE" id="PS50088">
    <property type="entry name" value="ANK_REPEAT"/>
    <property type="match status" value="1"/>
</dbReference>
<dbReference type="SUPFAM" id="SSF48403">
    <property type="entry name" value="Ankyrin repeat"/>
    <property type="match status" value="1"/>
</dbReference>
<feature type="repeat" description="ANK" evidence="1">
    <location>
        <begin position="18"/>
        <end position="50"/>
    </location>
</feature>
<dbReference type="InterPro" id="IPR002110">
    <property type="entry name" value="Ankyrin_rpt"/>
</dbReference>
<dbReference type="OrthoDB" id="539213at2759"/>
<evidence type="ECO:0000313" key="3">
    <source>
        <dbReference type="Proteomes" id="UP000187429"/>
    </source>
</evidence>
<dbReference type="AlphaFoldDB" id="A0A1R1YRS7"/>
<protein>
    <submittedName>
        <fullName evidence="2">Uncharacterized protein</fullName>
    </submittedName>
</protein>
<reference evidence="3" key="1">
    <citation type="submission" date="2017-01" db="EMBL/GenBank/DDBJ databases">
        <authorList>
            <person name="Wang Y."/>
            <person name="White M."/>
            <person name="Kvist S."/>
            <person name="Moncalvo J.-M."/>
        </authorList>
    </citation>
    <scope>NUCLEOTIDE SEQUENCE [LARGE SCALE GENOMIC DNA]</scope>
    <source>
        <strain evidence="3">ID-206-W2</strain>
    </source>
</reference>
<accession>A0A1R1YRS7</accession>
<dbReference type="PROSITE" id="PS50297">
    <property type="entry name" value="ANK_REP_REGION"/>
    <property type="match status" value="1"/>
</dbReference>
<name>A0A1R1YRS7_9FUNG</name>
<dbReference type="EMBL" id="LSSM01000267">
    <property type="protein sequence ID" value="OMJ29486.1"/>
    <property type="molecule type" value="Genomic_DNA"/>
</dbReference>
<comment type="caution">
    <text evidence="2">The sequence shown here is derived from an EMBL/GenBank/DDBJ whole genome shotgun (WGS) entry which is preliminary data.</text>
</comment>
<proteinExistence type="predicted"/>
<keyword evidence="3" id="KW-1185">Reference proteome</keyword>
<gene>
    <name evidence="2" type="ORF">AYI69_g1003</name>
</gene>
<sequence>MLLDASENRLETTCYDYNGRTPLHCAVKNGSFQCTRWLIQNGSSVHVLDRYAMDNYGRTARETSLYVIDKLSKSPHRSDSEELETAKKIYNILNIIEDSFF</sequence>
<evidence type="ECO:0000256" key="1">
    <source>
        <dbReference type="PROSITE-ProRule" id="PRU00023"/>
    </source>
</evidence>
<keyword evidence="1" id="KW-0040">ANK repeat</keyword>
<evidence type="ECO:0000313" key="2">
    <source>
        <dbReference type="EMBL" id="OMJ29486.1"/>
    </source>
</evidence>